<dbReference type="Proteomes" id="UP001152607">
    <property type="component" value="Unassembled WGS sequence"/>
</dbReference>
<sequence>MCLVFFFWHPKSPNSSRRARNRLRNRALSPAPAYSSTPSSPSQLQVELIPSDQENGSLQQMAIRPIQGFAVRQGLRRIRRSIYNSGNE</sequence>
<proteinExistence type="predicted"/>
<dbReference type="EMBL" id="CAOQHR010000007">
    <property type="protein sequence ID" value="CAI6336990.1"/>
    <property type="molecule type" value="Genomic_DNA"/>
</dbReference>
<evidence type="ECO:0000313" key="2">
    <source>
        <dbReference type="EMBL" id="CAI6336990.1"/>
    </source>
</evidence>
<evidence type="ECO:0000313" key="3">
    <source>
        <dbReference type="Proteomes" id="UP001152607"/>
    </source>
</evidence>
<comment type="caution">
    <text evidence="2">The sequence shown here is derived from an EMBL/GenBank/DDBJ whole genome shotgun (WGS) entry which is preliminary data.</text>
</comment>
<keyword evidence="3" id="KW-1185">Reference proteome</keyword>
<organism evidence="2 3">
    <name type="scientific">Periconia digitata</name>
    <dbReference type="NCBI Taxonomy" id="1303443"/>
    <lineage>
        <taxon>Eukaryota</taxon>
        <taxon>Fungi</taxon>
        <taxon>Dikarya</taxon>
        <taxon>Ascomycota</taxon>
        <taxon>Pezizomycotina</taxon>
        <taxon>Dothideomycetes</taxon>
        <taxon>Pleosporomycetidae</taxon>
        <taxon>Pleosporales</taxon>
        <taxon>Massarineae</taxon>
        <taxon>Periconiaceae</taxon>
        <taxon>Periconia</taxon>
    </lineage>
</organism>
<feature type="compositionally biased region" description="Low complexity" evidence="1">
    <location>
        <begin position="26"/>
        <end position="42"/>
    </location>
</feature>
<name>A0A9W4UJ97_9PLEO</name>
<protein>
    <submittedName>
        <fullName evidence="2">Uncharacterized protein</fullName>
    </submittedName>
</protein>
<feature type="region of interest" description="Disordered" evidence="1">
    <location>
        <begin position="26"/>
        <end position="45"/>
    </location>
</feature>
<gene>
    <name evidence="2" type="ORF">PDIGIT_LOCUS10097</name>
</gene>
<reference evidence="2" key="1">
    <citation type="submission" date="2023-01" db="EMBL/GenBank/DDBJ databases">
        <authorList>
            <person name="Van Ghelder C."/>
            <person name="Rancurel C."/>
        </authorList>
    </citation>
    <scope>NUCLEOTIDE SEQUENCE</scope>
    <source>
        <strain evidence="2">CNCM I-4278</strain>
    </source>
</reference>
<evidence type="ECO:0000256" key="1">
    <source>
        <dbReference type="SAM" id="MobiDB-lite"/>
    </source>
</evidence>
<dbReference type="AlphaFoldDB" id="A0A9W4UJ97"/>
<accession>A0A9W4UJ97</accession>